<dbReference type="InterPro" id="IPR029155">
    <property type="entry name" value="SIPAR"/>
</dbReference>
<evidence type="ECO:0000256" key="2">
    <source>
        <dbReference type="SAM" id="MobiDB-lite"/>
    </source>
</evidence>
<dbReference type="AlphaFoldDB" id="A0A8W8P3Z8"/>
<dbReference type="PRINTS" id="PR01415">
    <property type="entry name" value="ANKYRIN"/>
</dbReference>
<evidence type="ECO:0000313" key="5">
    <source>
        <dbReference type="Proteomes" id="UP000005408"/>
    </source>
</evidence>
<feature type="compositionally biased region" description="Basic and acidic residues" evidence="2">
    <location>
        <begin position="51"/>
        <end position="62"/>
    </location>
</feature>
<feature type="repeat" description="ANK" evidence="1">
    <location>
        <begin position="447"/>
        <end position="479"/>
    </location>
</feature>
<dbReference type="EnsemblMetazoa" id="G964.10">
    <property type="protein sequence ID" value="G964.10:cds"/>
    <property type="gene ID" value="G964"/>
</dbReference>
<dbReference type="EnsemblMetazoa" id="G964.5">
    <property type="protein sequence ID" value="G964.5:cds"/>
    <property type="gene ID" value="G964"/>
</dbReference>
<sequence>MSRGVRDLRDLICVSRLTVRDSDEEVISDDEVVVKDLDALSISSASSVESLKRTNSVERHVSPDSGCVTNSSTPPETAIEADVTPKRTKPKKRKKRDKKPMFDIVPGTFDLPKAEVLPPVASTSYGSILSETQDVDDVSSPVVDKRVRSKGTNFDDMMCYIDATVVSTWLARANKSVQNLCDFCLNAEKFVQFSHFWLSDFPDQQKNEIFELEYEIIVEEANFAFAVGRDQRKVINRDILSLISAIFREYPGVLLSSKGPYMFLDYLHVLSSDKQTSYKRLLSDVKCSTRNKQFAQWILAMRSFTLLSVWSAIVNFYRNLKRDVSPGQDRSLLSSSSKESIHHQRVVQAIRLGFVDVLHYYITTALVNPHYKDSHNRTYIFTAVMYNQPSVLHYLINRVKPPIDVNCPADTGNTPLHAAANNGNVNLVTILLQNPRIDINSKNPQCEDATPLHLAIMLGNDEVVEKLLKMGANVQLKMGDLTAQDIARDFGHAELLPLLTT</sequence>
<dbReference type="Proteomes" id="UP000005408">
    <property type="component" value="Unassembled WGS sequence"/>
</dbReference>
<evidence type="ECO:0000313" key="4">
    <source>
        <dbReference type="EnsemblMetazoa" id="G964.8:cds"/>
    </source>
</evidence>
<dbReference type="EnsemblMetazoa" id="G964.2">
    <property type="protein sequence ID" value="G964.2:cds"/>
    <property type="gene ID" value="G964"/>
</dbReference>
<dbReference type="InterPro" id="IPR036770">
    <property type="entry name" value="Ankyrin_rpt-contain_sf"/>
</dbReference>
<keyword evidence="5" id="KW-1185">Reference proteome</keyword>
<feature type="domain" description="SIPAR" evidence="3">
    <location>
        <begin position="6"/>
        <end position="307"/>
    </location>
</feature>
<dbReference type="EnsemblMetazoa" id="G964.1">
    <property type="protein sequence ID" value="G964.1:cds"/>
    <property type="gene ID" value="G964"/>
</dbReference>
<proteinExistence type="predicted"/>
<keyword evidence="1" id="KW-0040">ANK repeat</keyword>
<reference evidence="4" key="1">
    <citation type="submission" date="2022-08" db="UniProtKB">
        <authorList>
            <consortium name="EnsemblMetazoa"/>
        </authorList>
    </citation>
    <scope>IDENTIFICATION</scope>
    <source>
        <strain evidence="4">05x7-T-G4-1.051#20</strain>
    </source>
</reference>
<evidence type="ECO:0000256" key="1">
    <source>
        <dbReference type="PROSITE-ProRule" id="PRU00023"/>
    </source>
</evidence>
<dbReference type="Gene3D" id="1.25.40.20">
    <property type="entry name" value="Ankyrin repeat-containing domain"/>
    <property type="match status" value="1"/>
</dbReference>
<organism evidence="4 5">
    <name type="scientific">Magallana gigas</name>
    <name type="common">Pacific oyster</name>
    <name type="synonym">Crassostrea gigas</name>
    <dbReference type="NCBI Taxonomy" id="29159"/>
    <lineage>
        <taxon>Eukaryota</taxon>
        <taxon>Metazoa</taxon>
        <taxon>Spiralia</taxon>
        <taxon>Lophotrochozoa</taxon>
        <taxon>Mollusca</taxon>
        <taxon>Bivalvia</taxon>
        <taxon>Autobranchia</taxon>
        <taxon>Pteriomorphia</taxon>
        <taxon>Ostreida</taxon>
        <taxon>Ostreoidea</taxon>
        <taxon>Ostreidae</taxon>
        <taxon>Magallana</taxon>
    </lineage>
</organism>
<dbReference type="EnsemblMetazoa" id="G964.9">
    <property type="protein sequence ID" value="G964.9:cds"/>
    <property type="gene ID" value="G964"/>
</dbReference>
<dbReference type="OMA" id="NKQYAQW"/>
<protein>
    <recommendedName>
        <fullName evidence="3">SIPAR domain-containing protein</fullName>
    </recommendedName>
</protein>
<dbReference type="Pfam" id="PF15487">
    <property type="entry name" value="FAM220"/>
    <property type="match status" value="1"/>
</dbReference>
<dbReference type="Pfam" id="PF12796">
    <property type="entry name" value="Ank_2"/>
    <property type="match status" value="1"/>
</dbReference>
<dbReference type="EnsemblMetazoa" id="G964.8">
    <property type="protein sequence ID" value="G964.8:cds"/>
    <property type="gene ID" value="G964"/>
</dbReference>
<dbReference type="OrthoDB" id="60433at2759"/>
<dbReference type="InterPro" id="IPR040355">
    <property type="entry name" value="FAM220A"/>
</dbReference>
<accession>A0A8W8P3Z8</accession>
<dbReference type="PANTHER" id="PTHR31980">
    <property type="entry name" value="PROTEIN FAM220A"/>
    <property type="match status" value="1"/>
</dbReference>
<feature type="repeat" description="ANK" evidence="1">
    <location>
        <begin position="411"/>
        <end position="444"/>
    </location>
</feature>
<dbReference type="PROSITE" id="PS50088">
    <property type="entry name" value="ANK_REPEAT"/>
    <property type="match status" value="2"/>
</dbReference>
<name>A0A8W8P3Z8_MAGGI</name>
<dbReference type="EnsemblMetazoa" id="G964.6">
    <property type="protein sequence ID" value="G964.6:cds"/>
    <property type="gene ID" value="G964"/>
</dbReference>
<feature type="region of interest" description="Disordered" evidence="2">
    <location>
        <begin position="51"/>
        <end position="78"/>
    </location>
</feature>
<dbReference type="EnsemblMetazoa" id="G964.7">
    <property type="protein sequence ID" value="G964.7:cds"/>
    <property type="gene ID" value="G964"/>
</dbReference>
<dbReference type="InterPro" id="IPR002110">
    <property type="entry name" value="Ankyrin_rpt"/>
</dbReference>
<dbReference type="PROSITE" id="PS50297">
    <property type="entry name" value="ANK_REP_REGION"/>
    <property type="match status" value="2"/>
</dbReference>
<dbReference type="PANTHER" id="PTHR31980:SF1">
    <property type="entry name" value="PROTEIN FAM220A"/>
    <property type="match status" value="1"/>
</dbReference>
<evidence type="ECO:0000259" key="3">
    <source>
        <dbReference type="Pfam" id="PF15487"/>
    </source>
</evidence>
<dbReference type="SMART" id="SM00248">
    <property type="entry name" value="ANK"/>
    <property type="match status" value="3"/>
</dbReference>
<dbReference type="SUPFAM" id="SSF48403">
    <property type="entry name" value="Ankyrin repeat"/>
    <property type="match status" value="1"/>
</dbReference>